<keyword evidence="3 8" id="KW-0597">Phosphoprotein</keyword>
<sequence length="520" mass="59274">MFKVMIVDDEPAIREGLKTIIDWNRIGFEVVDAAANGREALQKFERIQPDLMIMDIRMPGMNGLEVIEQLRRNHSRTHVLILSGHADFEYARRALGYGVDGYLLKPVDEVEMEQELLRVYESLEQEQHVGAQRQQPVPAHELVEQMLMSSSGKEQERAQQALSLGWPSYQVLLLEHHASRGDHLDGWSTYLEQLHSWWNMEQRHIAFRAGNYIGILTGRSYGERELSELRERLLDHSTASEMWYAAAGMEVDELEQLHDSYADALDLLEQRFWFGTKGMAVSRSKPYGYGQEPEHTEQPSILAPQANEWADRLYYAVDIRSLEAAERVLTELMSVCHLARLAERDTKSLSSHVLSLALSRLPGSVAGSGPAVQSCLALIPELYSAPTAASMIDLMLRGLEQLLQSINGVSHESVMKQMTDFIRRHYSDNLKLELLAEVFNYNSAYLGKMFKTYTGESFNHFLDGVRLDRAKELLAQGMKVHKVASMVGYANVDYFHSKFKKYTGVSPSAYREQMENEQQH</sequence>
<dbReference type="PROSITE" id="PS00041">
    <property type="entry name" value="HTH_ARAC_FAMILY_1"/>
    <property type="match status" value="1"/>
</dbReference>
<evidence type="ECO:0000259" key="10">
    <source>
        <dbReference type="PROSITE" id="PS50110"/>
    </source>
</evidence>
<evidence type="ECO:0000259" key="9">
    <source>
        <dbReference type="PROSITE" id="PS01124"/>
    </source>
</evidence>
<comment type="caution">
    <text evidence="11">The sequence shown here is derived from an EMBL/GenBank/DDBJ whole genome shotgun (WGS) entry which is preliminary data.</text>
</comment>
<keyword evidence="5" id="KW-0805">Transcription regulation</keyword>
<dbReference type="SUPFAM" id="SSF46689">
    <property type="entry name" value="Homeodomain-like"/>
    <property type="match status" value="2"/>
</dbReference>
<dbReference type="InterPro" id="IPR011006">
    <property type="entry name" value="CheY-like_superfamily"/>
</dbReference>
<evidence type="ECO:0000256" key="6">
    <source>
        <dbReference type="ARBA" id="ARBA00023125"/>
    </source>
</evidence>
<evidence type="ECO:0000313" key="11">
    <source>
        <dbReference type="EMBL" id="MFD1884201.1"/>
    </source>
</evidence>
<feature type="modified residue" description="4-aspartylphosphate" evidence="8">
    <location>
        <position position="55"/>
    </location>
</feature>
<evidence type="ECO:0000256" key="4">
    <source>
        <dbReference type="ARBA" id="ARBA00023012"/>
    </source>
</evidence>
<dbReference type="SMART" id="SM00448">
    <property type="entry name" value="REC"/>
    <property type="match status" value="1"/>
</dbReference>
<dbReference type="InterPro" id="IPR018062">
    <property type="entry name" value="HTH_AraC-typ_CS"/>
</dbReference>
<evidence type="ECO:0000256" key="5">
    <source>
        <dbReference type="ARBA" id="ARBA00023015"/>
    </source>
</evidence>
<proteinExistence type="predicted"/>
<dbReference type="PROSITE" id="PS01124">
    <property type="entry name" value="HTH_ARAC_FAMILY_2"/>
    <property type="match status" value="1"/>
</dbReference>
<dbReference type="InterPro" id="IPR041522">
    <property type="entry name" value="CdaR_GGDEF"/>
</dbReference>
<dbReference type="PANTHER" id="PTHR42713">
    <property type="entry name" value="HISTIDINE KINASE-RELATED"/>
    <property type="match status" value="1"/>
</dbReference>
<feature type="domain" description="HTH araC/xylS-type" evidence="9">
    <location>
        <begin position="416"/>
        <end position="513"/>
    </location>
</feature>
<evidence type="ECO:0000256" key="8">
    <source>
        <dbReference type="PROSITE-ProRule" id="PRU00169"/>
    </source>
</evidence>
<evidence type="ECO:0000256" key="3">
    <source>
        <dbReference type="ARBA" id="ARBA00022553"/>
    </source>
</evidence>
<reference evidence="12" key="1">
    <citation type="journal article" date="2019" name="Int. J. Syst. Evol. Microbiol.">
        <title>The Global Catalogue of Microorganisms (GCM) 10K type strain sequencing project: providing services to taxonomists for standard genome sequencing and annotation.</title>
        <authorList>
            <consortium name="The Broad Institute Genomics Platform"/>
            <consortium name="The Broad Institute Genome Sequencing Center for Infectious Disease"/>
            <person name="Wu L."/>
            <person name="Ma J."/>
        </authorList>
    </citation>
    <scope>NUCLEOTIDE SEQUENCE [LARGE SCALE GENOMIC DNA]</scope>
    <source>
        <strain evidence="12">CCUG 54950</strain>
    </source>
</reference>
<organism evidence="11 12">
    <name type="scientific">Paenibacillus wenxiniae</name>
    <dbReference type="NCBI Taxonomy" id="1636843"/>
    <lineage>
        <taxon>Bacteria</taxon>
        <taxon>Bacillati</taxon>
        <taxon>Bacillota</taxon>
        <taxon>Bacilli</taxon>
        <taxon>Bacillales</taxon>
        <taxon>Paenibacillaceae</taxon>
        <taxon>Paenibacillus</taxon>
    </lineage>
</organism>
<keyword evidence="7" id="KW-0804">Transcription</keyword>
<dbReference type="Pfam" id="PF17853">
    <property type="entry name" value="GGDEF_2"/>
    <property type="match status" value="1"/>
</dbReference>
<dbReference type="Gene3D" id="3.40.50.2300">
    <property type="match status" value="1"/>
</dbReference>
<feature type="domain" description="Response regulatory" evidence="10">
    <location>
        <begin position="3"/>
        <end position="120"/>
    </location>
</feature>
<dbReference type="RefSeq" id="WP_347326933.1">
    <property type="nucleotide sequence ID" value="NZ_JBCGUH010000017.1"/>
</dbReference>
<name>A0ABW4RD83_9BACL</name>
<dbReference type="Gene3D" id="1.10.10.60">
    <property type="entry name" value="Homeodomain-like"/>
    <property type="match status" value="2"/>
</dbReference>
<dbReference type="PROSITE" id="PS50110">
    <property type="entry name" value="RESPONSE_REGULATORY"/>
    <property type="match status" value="1"/>
</dbReference>
<dbReference type="InterPro" id="IPR018060">
    <property type="entry name" value="HTH_AraC"/>
</dbReference>
<evidence type="ECO:0000256" key="2">
    <source>
        <dbReference type="ARBA" id="ARBA00022490"/>
    </source>
</evidence>
<accession>A0ABW4RD83</accession>
<keyword evidence="6" id="KW-0238">DNA-binding</keyword>
<dbReference type="Pfam" id="PF12833">
    <property type="entry name" value="HTH_18"/>
    <property type="match status" value="1"/>
</dbReference>
<comment type="subcellular location">
    <subcellularLocation>
        <location evidence="1">Cytoplasm</location>
    </subcellularLocation>
</comment>
<dbReference type="Proteomes" id="UP001597233">
    <property type="component" value="Unassembled WGS sequence"/>
</dbReference>
<evidence type="ECO:0000313" key="12">
    <source>
        <dbReference type="Proteomes" id="UP001597233"/>
    </source>
</evidence>
<dbReference type="InterPro" id="IPR009057">
    <property type="entry name" value="Homeodomain-like_sf"/>
</dbReference>
<evidence type="ECO:0000256" key="7">
    <source>
        <dbReference type="ARBA" id="ARBA00023163"/>
    </source>
</evidence>
<dbReference type="InterPro" id="IPR051552">
    <property type="entry name" value="HptR"/>
</dbReference>
<dbReference type="CDD" id="cd17536">
    <property type="entry name" value="REC_YesN-like"/>
    <property type="match status" value="1"/>
</dbReference>
<dbReference type="PANTHER" id="PTHR42713:SF3">
    <property type="entry name" value="TRANSCRIPTIONAL REGULATORY PROTEIN HPTR"/>
    <property type="match status" value="1"/>
</dbReference>
<dbReference type="SMART" id="SM00342">
    <property type="entry name" value="HTH_ARAC"/>
    <property type="match status" value="1"/>
</dbReference>
<keyword evidence="4" id="KW-0902">Two-component regulatory system</keyword>
<dbReference type="Pfam" id="PF00072">
    <property type="entry name" value="Response_reg"/>
    <property type="match status" value="1"/>
</dbReference>
<gene>
    <name evidence="11" type="ORF">ACFSC9_01520</name>
</gene>
<evidence type="ECO:0000256" key="1">
    <source>
        <dbReference type="ARBA" id="ARBA00004496"/>
    </source>
</evidence>
<dbReference type="PRINTS" id="PR00032">
    <property type="entry name" value="HTHARAC"/>
</dbReference>
<dbReference type="InterPro" id="IPR020449">
    <property type="entry name" value="Tscrpt_reg_AraC-type_HTH"/>
</dbReference>
<protein>
    <submittedName>
        <fullName evidence="11">Response regulator transcription factor</fullName>
    </submittedName>
</protein>
<keyword evidence="12" id="KW-1185">Reference proteome</keyword>
<keyword evidence="2" id="KW-0963">Cytoplasm</keyword>
<dbReference type="EMBL" id="JBHUEH010000006">
    <property type="protein sequence ID" value="MFD1884201.1"/>
    <property type="molecule type" value="Genomic_DNA"/>
</dbReference>
<dbReference type="SUPFAM" id="SSF52172">
    <property type="entry name" value="CheY-like"/>
    <property type="match status" value="1"/>
</dbReference>
<dbReference type="InterPro" id="IPR001789">
    <property type="entry name" value="Sig_transdc_resp-reg_receiver"/>
</dbReference>